<reference evidence="2" key="1">
    <citation type="journal article" date="2022" name="bioRxiv">
        <title>Sequencing and chromosome-scale assembly of the giantPleurodeles waltlgenome.</title>
        <authorList>
            <person name="Brown T."/>
            <person name="Elewa A."/>
            <person name="Iarovenko S."/>
            <person name="Subramanian E."/>
            <person name="Araus A.J."/>
            <person name="Petzold A."/>
            <person name="Susuki M."/>
            <person name="Suzuki K.-i.T."/>
            <person name="Hayashi T."/>
            <person name="Toyoda A."/>
            <person name="Oliveira C."/>
            <person name="Osipova E."/>
            <person name="Leigh N.D."/>
            <person name="Simon A."/>
            <person name="Yun M.H."/>
        </authorList>
    </citation>
    <scope>NUCLEOTIDE SEQUENCE</scope>
    <source>
        <strain evidence="2">20211129_DDA</strain>
        <tissue evidence="2">Liver</tissue>
    </source>
</reference>
<comment type="caution">
    <text evidence="2">The sequence shown here is derived from an EMBL/GenBank/DDBJ whole genome shotgun (WGS) entry which is preliminary data.</text>
</comment>
<accession>A0AAV7VAT1</accession>
<feature type="compositionally biased region" description="Basic residues" evidence="1">
    <location>
        <begin position="48"/>
        <end position="73"/>
    </location>
</feature>
<gene>
    <name evidence="2" type="ORF">NDU88_001373</name>
</gene>
<dbReference type="Proteomes" id="UP001066276">
    <property type="component" value="Chromosome 2_1"/>
</dbReference>
<evidence type="ECO:0000313" key="3">
    <source>
        <dbReference type="Proteomes" id="UP001066276"/>
    </source>
</evidence>
<keyword evidence="3" id="KW-1185">Reference proteome</keyword>
<evidence type="ECO:0000313" key="2">
    <source>
        <dbReference type="EMBL" id="KAJ1197516.1"/>
    </source>
</evidence>
<evidence type="ECO:0000256" key="1">
    <source>
        <dbReference type="SAM" id="MobiDB-lite"/>
    </source>
</evidence>
<feature type="region of interest" description="Disordered" evidence="1">
    <location>
        <begin position="1"/>
        <end position="83"/>
    </location>
</feature>
<dbReference type="AlphaFoldDB" id="A0AAV7VAT1"/>
<proteinExistence type="predicted"/>
<organism evidence="2 3">
    <name type="scientific">Pleurodeles waltl</name>
    <name type="common">Iberian ribbed newt</name>
    <dbReference type="NCBI Taxonomy" id="8319"/>
    <lineage>
        <taxon>Eukaryota</taxon>
        <taxon>Metazoa</taxon>
        <taxon>Chordata</taxon>
        <taxon>Craniata</taxon>
        <taxon>Vertebrata</taxon>
        <taxon>Euteleostomi</taxon>
        <taxon>Amphibia</taxon>
        <taxon>Batrachia</taxon>
        <taxon>Caudata</taxon>
        <taxon>Salamandroidea</taxon>
        <taxon>Salamandridae</taxon>
        <taxon>Pleurodelinae</taxon>
        <taxon>Pleurodeles</taxon>
    </lineage>
</organism>
<feature type="compositionally biased region" description="Basic and acidic residues" evidence="1">
    <location>
        <begin position="1"/>
        <end position="16"/>
    </location>
</feature>
<protein>
    <submittedName>
        <fullName evidence="2">Uncharacterized protein</fullName>
    </submittedName>
</protein>
<sequence length="83" mass="9322">MMSRLWSDRPLIRPQEEGTGAPIQQTPTPRAATSLRRARQQVLQAGRRGNRQRLRLHQGSKARPSRARGKHDKRPAPGPAAKI</sequence>
<dbReference type="EMBL" id="JANPWB010000003">
    <property type="protein sequence ID" value="KAJ1197516.1"/>
    <property type="molecule type" value="Genomic_DNA"/>
</dbReference>
<name>A0AAV7VAT1_PLEWA</name>